<feature type="domain" description="Tripartite ATP-independent periplasmic transporters DctQ component" evidence="10">
    <location>
        <begin position="43"/>
        <end position="171"/>
    </location>
</feature>
<keyword evidence="2 9" id="KW-0813">Transport</keyword>
<evidence type="ECO:0000259" key="10">
    <source>
        <dbReference type="Pfam" id="PF04290"/>
    </source>
</evidence>
<keyword evidence="6 9" id="KW-1133">Transmembrane helix</keyword>
<accession>A0A917NJT0</accession>
<keyword evidence="12" id="KW-1185">Reference proteome</keyword>
<evidence type="ECO:0000313" key="12">
    <source>
        <dbReference type="Proteomes" id="UP000661507"/>
    </source>
</evidence>
<protein>
    <recommendedName>
        <fullName evidence="9">TRAP transporter small permease protein</fullName>
    </recommendedName>
</protein>
<reference evidence="11" key="1">
    <citation type="journal article" date="2014" name="Int. J. Syst. Evol. Microbiol.">
        <title>Complete genome sequence of Corynebacterium casei LMG S-19264T (=DSM 44701T), isolated from a smear-ripened cheese.</title>
        <authorList>
            <consortium name="US DOE Joint Genome Institute (JGI-PGF)"/>
            <person name="Walter F."/>
            <person name="Albersmeier A."/>
            <person name="Kalinowski J."/>
            <person name="Ruckert C."/>
        </authorList>
    </citation>
    <scope>NUCLEOTIDE SEQUENCE</scope>
    <source>
        <strain evidence="11">CGMCC 1.3617</strain>
    </source>
</reference>
<feature type="transmembrane region" description="Helical" evidence="9">
    <location>
        <begin position="106"/>
        <end position="127"/>
    </location>
</feature>
<organism evidence="11 12">
    <name type="scientific">Neoroseomonas lacus</name>
    <dbReference type="NCBI Taxonomy" id="287609"/>
    <lineage>
        <taxon>Bacteria</taxon>
        <taxon>Pseudomonadati</taxon>
        <taxon>Pseudomonadota</taxon>
        <taxon>Alphaproteobacteria</taxon>
        <taxon>Acetobacterales</taxon>
        <taxon>Acetobacteraceae</taxon>
        <taxon>Neoroseomonas</taxon>
    </lineage>
</organism>
<keyword evidence="3" id="KW-1003">Cell membrane</keyword>
<dbReference type="InterPro" id="IPR007387">
    <property type="entry name" value="TRAP_DctQ"/>
</dbReference>
<dbReference type="PANTHER" id="PTHR35011:SF11">
    <property type="entry name" value="TRAP TRANSPORTER SMALL PERMEASE PROTEIN"/>
    <property type="match status" value="1"/>
</dbReference>
<evidence type="ECO:0000256" key="8">
    <source>
        <dbReference type="ARBA" id="ARBA00038436"/>
    </source>
</evidence>
<gene>
    <name evidence="11" type="ORF">GCM10011320_11620</name>
</gene>
<evidence type="ECO:0000256" key="5">
    <source>
        <dbReference type="ARBA" id="ARBA00022692"/>
    </source>
</evidence>
<dbReference type="RefSeq" id="WP_188965954.1">
    <property type="nucleotide sequence ID" value="NZ_BMKW01000002.1"/>
</dbReference>
<dbReference type="Proteomes" id="UP000661507">
    <property type="component" value="Unassembled WGS sequence"/>
</dbReference>
<feature type="transmembrane region" description="Helical" evidence="9">
    <location>
        <begin position="147"/>
        <end position="164"/>
    </location>
</feature>
<keyword evidence="5 9" id="KW-0812">Transmembrane</keyword>
<feature type="transmembrane region" description="Helical" evidence="9">
    <location>
        <begin position="25"/>
        <end position="51"/>
    </location>
</feature>
<evidence type="ECO:0000313" key="11">
    <source>
        <dbReference type="EMBL" id="GGJ06480.1"/>
    </source>
</evidence>
<dbReference type="AlphaFoldDB" id="A0A917NJT0"/>
<comment type="subunit">
    <text evidence="9">The complex comprises the extracytoplasmic solute receptor protein and the two transmembrane proteins.</text>
</comment>
<evidence type="ECO:0000256" key="2">
    <source>
        <dbReference type="ARBA" id="ARBA00022448"/>
    </source>
</evidence>
<dbReference type="GO" id="GO:0015740">
    <property type="term" value="P:C4-dicarboxylate transport"/>
    <property type="evidence" value="ECO:0007669"/>
    <property type="project" value="TreeGrafter"/>
</dbReference>
<evidence type="ECO:0000256" key="6">
    <source>
        <dbReference type="ARBA" id="ARBA00022989"/>
    </source>
</evidence>
<name>A0A917NJT0_9PROT</name>
<keyword evidence="4 9" id="KW-0997">Cell inner membrane</keyword>
<dbReference type="Pfam" id="PF04290">
    <property type="entry name" value="DctQ"/>
    <property type="match status" value="1"/>
</dbReference>
<evidence type="ECO:0000256" key="9">
    <source>
        <dbReference type="RuleBase" id="RU369079"/>
    </source>
</evidence>
<dbReference type="GO" id="GO:0022857">
    <property type="term" value="F:transmembrane transporter activity"/>
    <property type="evidence" value="ECO:0007669"/>
    <property type="project" value="UniProtKB-UniRule"/>
</dbReference>
<dbReference type="GO" id="GO:0005886">
    <property type="term" value="C:plasma membrane"/>
    <property type="evidence" value="ECO:0007669"/>
    <property type="project" value="UniProtKB-SubCell"/>
</dbReference>
<dbReference type="InterPro" id="IPR055348">
    <property type="entry name" value="DctQ"/>
</dbReference>
<proteinExistence type="inferred from homology"/>
<keyword evidence="7 9" id="KW-0472">Membrane</keyword>
<evidence type="ECO:0000256" key="3">
    <source>
        <dbReference type="ARBA" id="ARBA00022475"/>
    </source>
</evidence>
<dbReference type="EMBL" id="BMKW01000002">
    <property type="protein sequence ID" value="GGJ06480.1"/>
    <property type="molecule type" value="Genomic_DNA"/>
</dbReference>
<evidence type="ECO:0000256" key="1">
    <source>
        <dbReference type="ARBA" id="ARBA00004429"/>
    </source>
</evidence>
<comment type="function">
    <text evidence="9">Part of the tripartite ATP-independent periplasmic (TRAP) transport system.</text>
</comment>
<comment type="subcellular location">
    <subcellularLocation>
        <location evidence="1 9">Cell inner membrane</location>
        <topology evidence="1 9">Multi-pass membrane protein</topology>
    </subcellularLocation>
</comment>
<comment type="caution">
    <text evidence="11">The sequence shown here is derived from an EMBL/GenBank/DDBJ whole genome shotgun (WGS) entry which is preliminary data.</text>
</comment>
<reference evidence="11" key="2">
    <citation type="submission" date="2020-09" db="EMBL/GenBank/DDBJ databases">
        <authorList>
            <person name="Sun Q."/>
            <person name="Zhou Y."/>
        </authorList>
    </citation>
    <scope>NUCLEOTIDE SEQUENCE</scope>
    <source>
        <strain evidence="11">CGMCC 1.3617</strain>
    </source>
</reference>
<feature type="transmembrane region" description="Helical" evidence="9">
    <location>
        <begin position="63"/>
        <end position="85"/>
    </location>
</feature>
<dbReference type="PANTHER" id="PTHR35011">
    <property type="entry name" value="2,3-DIKETO-L-GULONATE TRAP TRANSPORTER SMALL PERMEASE PROTEIN YIAM"/>
    <property type="match status" value="1"/>
</dbReference>
<evidence type="ECO:0000256" key="4">
    <source>
        <dbReference type="ARBA" id="ARBA00022519"/>
    </source>
</evidence>
<sequence length="188" mass="20260">MSTADTTAPRARQEPAALRAFSRALGWLSALTITLAGIALVGLVAMMGWLVFGRYVLNDTPTWIERAATLAILAIAMPVAAVGVRERFHLSVLGLREMLPLGMQRWVALGCDVLMGAFGAAMAWWSWELVSMVGAFKIPLLGISQGWTYAPMVVGGGLMVLYAIEQVLHDIFSPEGPEQRGISAAFLE</sequence>
<evidence type="ECO:0000256" key="7">
    <source>
        <dbReference type="ARBA" id="ARBA00023136"/>
    </source>
</evidence>
<comment type="similarity">
    <text evidence="8 9">Belongs to the TRAP transporter small permease family.</text>
</comment>